<dbReference type="AlphaFoldDB" id="A0A1I3KUE8"/>
<proteinExistence type="inferred from homology"/>
<dbReference type="Pfam" id="PF01612">
    <property type="entry name" value="DNA_pol_A_exo1"/>
    <property type="match status" value="1"/>
</dbReference>
<dbReference type="InterPro" id="IPR051086">
    <property type="entry name" value="RNase_D-like"/>
</dbReference>
<evidence type="ECO:0000256" key="3">
    <source>
        <dbReference type="ARBA" id="ARBA00022722"/>
    </source>
</evidence>
<dbReference type="STRING" id="1114924.SAMN05216258_10993"/>
<dbReference type="InterPro" id="IPR012337">
    <property type="entry name" value="RNaseH-like_sf"/>
</dbReference>
<name>A0A1I3KUE8_9RHOB</name>
<dbReference type="GO" id="GO:0005737">
    <property type="term" value="C:cytoplasm"/>
    <property type="evidence" value="ECO:0007669"/>
    <property type="project" value="UniProtKB-SubCell"/>
</dbReference>
<dbReference type="InterPro" id="IPR010997">
    <property type="entry name" value="HRDC-like_sf"/>
</dbReference>
<dbReference type="PANTHER" id="PTHR47649">
    <property type="entry name" value="RIBONUCLEASE D"/>
    <property type="match status" value="1"/>
</dbReference>
<dbReference type="Gene3D" id="3.30.420.10">
    <property type="entry name" value="Ribonuclease H-like superfamily/Ribonuclease H"/>
    <property type="match status" value="1"/>
</dbReference>
<dbReference type="GO" id="GO:0003676">
    <property type="term" value="F:nucleic acid binding"/>
    <property type="evidence" value="ECO:0007669"/>
    <property type="project" value="InterPro"/>
</dbReference>
<dbReference type="InterPro" id="IPR006292">
    <property type="entry name" value="RNase_D"/>
</dbReference>
<sequence length="388" mass="43452">MNVIKDTQALADFCARCAKHPYVTVDTEFLRERTYWPQLCLVQVAYPGSGDETAAIIDPIGTDLDLGPLFELMRDTSVVKVFHAARQDLEIFWKLGDLIPEPLFDTQVAAMVCGYGDQVGYETLVRKICKQGLDKSSRFTDWAARPLSEKQLAYAIADVTHLRRIYEHLDQELRDSGRGPWVGEEMAVLTDPATYRNEPTEAWKRLKTRSSSPRFLAVAAALAEWRETRAQERDVPRSRLMKDDALLEIASARPTSMDELQRSRFLQREARKGDVAKEILAAVARGLETPEEETPEREAPKASRKGSEALIDLLKVLLKSRAEDLGVAPKLLASSEDLNLIAAEDEPDVPALSGWRRKAFGELALQLKRGEIALSANGTDIEIVEFDD</sequence>
<evidence type="ECO:0000256" key="6">
    <source>
        <dbReference type="HAMAP-Rule" id="MF_01899"/>
    </source>
</evidence>
<dbReference type="EMBL" id="FOQH01000009">
    <property type="protein sequence ID" value="SFI76000.1"/>
    <property type="molecule type" value="Genomic_DNA"/>
</dbReference>
<dbReference type="PROSITE" id="PS50967">
    <property type="entry name" value="HRDC"/>
    <property type="match status" value="1"/>
</dbReference>
<keyword evidence="4 6" id="KW-0378">Hydrolase</keyword>
<keyword evidence="2 6" id="KW-0819">tRNA processing</keyword>
<evidence type="ECO:0000313" key="8">
    <source>
        <dbReference type="EMBL" id="SFI76000.1"/>
    </source>
</evidence>
<dbReference type="Pfam" id="PF00570">
    <property type="entry name" value="HRDC"/>
    <property type="match status" value="1"/>
</dbReference>
<comment type="function">
    <text evidence="6">Exonuclease involved in the 3' processing of various precursor tRNAs. Initiates hydrolysis at the 3'-terminus of an RNA molecule and releases 5'-mononucleotides.</text>
</comment>
<dbReference type="Proteomes" id="UP000199377">
    <property type="component" value="Unassembled WGS sequence"/>
</dbReference>
<feature type="domain" description="HRDC" evidence="7">
    <location>
        <begin position="212"/>
        <end position="293"/>
    </location>
</feature>
<dbReference type="InterPro" id="IPR002562">
    <property type="entry name" value="3'-5'_exonuclease_dom"/>
</dbReference>
<comment type="catalytic activity">
    <reaction evidence="6">
        <text>Exonucleolytic cleavage that removes extra residues from the 3'-terminus of tRNA to produce 5'-mononucleotides.</text>
        <dbReference type="EC" id="3.1.13.5"/>
    </reaction>
</comment>
<protein>
    <recommendedName>
        <fullName evidence="6">Ribonuclease D</fullName>
        <shortName evidence="6">RNase D</shortName>
        <ecNumber evidence="6">3.1.13.5</ecNumber>
    </recommendedName>
</protein>
<dbReference type="HAMAP" id="MF_01899">
    <property type="entry name" value="RNase_D"/>
    <property type="match status" value="1"/>
</dbReference>
<dbReference type="GO" id="GO:0042780">
    <property type="term" value="P:tRNA 3'-end processing"/>
    <property type="evidence" value="ECO:0007669"/>
    <property type="project" value="UniProtKB-UniRule"/>
</dbReference>
<keyword evidence="3 6" id="KW-0540">Nuclease</keyword>
<dbReference type="SMART" id="SM00474">
    <property type="entry name" value="35EXOc"/>
    <property type="match status" value="1"/>
</dbReference>
<keyword evidence="5 6" id="KW-0269">Exonuclease</keyword>
<dbReference type="GO" id="GO:0000166">
    <property type="term" value="F:nucleotide binding"/>
    <property type="evidence" value="ECO:0007669"/>
    <property type="project" value="InterPro"/>
</dbReference>
<comment type="subcellular location">
    <subcellularLocation>
        <location evidence="6">Cytoplasm</location>
    </subcellularLocation>
</comment>
<accession>A0A1I3KUE8</accession>
<dbReference type="SMART" id="SM00341">
    <property type="entry name" value="HRDC"/>
    <property type="match status" value="1"/>
</dbReference>
<keyword evidence="1 6" id="KW-0963">Cytoplasm</keyword>
<dbReference type="OrthoDB" id="9800549at2"/>
<keyword evidence="9" id="KW-1185">Reference proteome</keyword>
<dbReference type="EC" id="3.1.13.5" evidence="6"/>
<gene>
    <name evidence="6" type="primary">rnd</name>
    <name evidence="8" type="ORF">SAMN05216258_10993</name>
</gene>
<dbReference type="NCBIfam" id="TIGR01388">
    <property type="entry name" value="rnd"/>
    <property type="match status" value="1"/>
</dbReference>
<dbReference type="GO" id="GO:0033890">
    <property type="term" value="F:ribonuclease D activity"/>
    <property type="evidence" value="ECO:0007669"/>
    <property type="project" value="UniProtKB-UniRule"/>
</dbReference>
<evidence type="ECO:0000313" key="9">
    <source>
        <dbReference type="Proteomes" id="UP000199377"/>
    </source>
</evidence>
<dbReference type="InterPro" id="IPR002121">
    <property type="entry name" value="HRDC_dom"/>
</dbReference>
<reference evidence="8 9" key="1">
    <citation type="submission" date="2016-10" db="EMBL/GenBank/DDBJ databases">
        <authorList>
            <person name="de Groot N.N."/>
        </authorList>
    </citation>
    <scope>NUCLEOTIDE SEQUENCE [LARGE SCALE GENOMIC DNA]</scope>
    <source>
        <strain evidence="8 9">CGMCC 1.11030</strain>
    </source>
</reference>
<comment type="similarity">
    <text evidence="6">Belongs to the RNase D family.</text>
</comment>
<dbReference type="PANTHER" id="PTHR47649:SF1">
    <property type="entry name" value="RIBONUCLEASE D"/>
    <property type="match status" value="1"/>
</dbReference>
<evidence type="ECO:0000256" key="2">
    <source>
        <dbReference type="ARBA" id="ARBA00022694"/>
    </source>
</evidence>
<dbReference type="Gene3D" id="1.10.150.80">
    <property type="entry name" value="HRDC domain"/>
    <property type="match status" value="1"/>
</dbReference>
<evidence type="ECO:0000256" key="5">
    <source>
        <dbReference type="ARBA" id="ARBA00022839"/>
    </source>
</evidence>
<dbReference type="RefSeq" id="WP_092862448.1">
    <property type="nucleotide sequence ID" value="NZ_FOQH01000009.1"/>
</dbReference>
<dbReference type="CDD" id="cd06142">
    <property type="entry name" value="RNaseD_exo"/>
    <property type="match status" value="1"/>
</dbReference>
<dbReference type="InterPro" id="IPR044876">
    <property type="entry name" value="HRDC_dom_sf"/>
</dbReference>
<dbReference type="GO" id="GO:0008408">
    <property type="term" value="F:3'-5' exonuclease activity"/>
    <property type="evidence" value="ECO:0007669"/>
    <property type="project" value="InterPro"/>
</dbReference>
<dbReference type="SUPFAM" id="SSF47819">
    <property type="entry name" value="HRDC-like"/>
    <property type="match status" value="2"/>
</dbReference>
<organism evidence="8 9">
    <name type="scientific">Albimonas pacifica</name>
    <dbReference type="NCBI Taxonomy" id="1114924"/>
    <lineage>
        <taxon>Bacteria</taxon>
        <taxon>Pseudomonadati</taxon>
        <taxon>Pseudomonadota</taxon>
        <taxon>Alphaproteobacteria</taxon>
        <taxon>Rhodobacterales</taxon>
        <taxon>Paracoccaceae</taxon>
        <taxon>Albimonas</taxon>
    </lineage>
</organism>
<comment type="cofactor">
    <cofactor evidence="6">
        <name>a divalent metal cation</name>
        <dbReference type="ChEBI" id="CHEBI:60240"/>
    </cofactor>
</comment>
<dbReference type="SUPFAM" id="SSF53098">
    <property type="entry name" value="Ribonuclease H-like"/>
    <property type="match status" value="1"/>
</dbReference>
<evidence type="ECO:0000259" key="7">
    <source>
        <dbReference type="PROSITE" id="PS50967"/>
    </source>
</evidence>
<evidence type="ECO:0000256" key="1">
    <source>
        <dbReference type="ARBA" id="ARBA00022490"/>
    </source>
</evidence>
<dbReference type="InterPro" id="IPR036397">
    <property type="entry name" value="RNaseH_sf"/>
</dbReference>
<evidence type="ECO:0000256" key="4">
    <source>
        <dbReference type="ARBA" id="ARBA00022801"/>
    </source>
</evidence>